<feature type="region of interest" description="Disordered" evidence="2">
    <location>
        <begin position="527"/>
        <end position="589"/>
    </location>
</feature>
<feature type="compositionally biased region" description="Basic residues" evidence="2">
    <location>
        <begin position="278"/>
        <end position="287"/>
    </location>
</feature>
<feature type="domain" description="Zn(2)-C6 fungal-type" evidence="3">
    <location>
        <begin position="490"/>
        <end position="520"/>
    </location>
</feature>
<reference evidence="4" key="1">
    <citation type="submission" date="2023-01" db="EMBL/GenBank/DDBJ databases">
        <authorList>
            <person name="Piombo E."/>
        </authorList>
    </citation>
    <scope>NUCLEOTIDE SEQUENCE</scope>
</reference>
<dbReference type="GO" id="GO:0000981">
    <property type="term" value="F:DNA-binding transcription factor activity, RNA polymerase II-specific"/>
    <property type="evidence" value="ECO:0007669"/>
    <property type="project" value="InterPro"/>
</dbReference>
<keyword evidence="1" id="KW-0539">Nucleus</keyword>
<feature type="compositionally biased region" description="Polar residues" evidence="2">
    <location>
        <begin position="764"/>
        <end position="782"/>
    </location>
</feature>
<feature type="compositionally biased region" description="Low complexity" evidence="2">
    <location>
        <begin position="420"/>
        <end position="459"/>
    </location>
</feature>
<feature type="compositionally biased region" description="Polar residues" evidence="2">
    <location>
        <begin position="818"/>
        <end position="852"/>
    </location>
</feature>
<dbReference type="EMBL" id="CABFNP030001299">
    <property type="protein sequence ID" value="CAI6098350.1"/>
    <property type="molecule type" value="Genomic_DNA"/>
</dbReference>
<feature type="region of interest" description="Disordered" evidence="2">
    <location>
        <begin position="628"/>
        <end position="652"/>
    </location>
</feature>
<feature type="compositionally biased region" description="Acidic residues" evidence="2">
    <location>
        <begin position="535"/>
        <end position="563"/>
    </location>
</feature>
<name>A0AA35V8R8_9HYPO</name>
<dbReference type="SMART" id="SM00066">
    <property type="entry name" value="GAL4"/>
    <property type="match status" value="1"/>
</dbReference>
<evidence type="ECO:0000256" key="1">
    <source>
        <dbReference type="ARBA" id="ARBA00023242"/>
    </source>
</evidence>
<evidence type="ECO:0000313" key="5">
    <source>
        <dbReference type="Proteomes" id="UP001160390"/>
    </source>
</evidence>
<dbReference type="Gene3D" id="4.10.240.10">
    <property type="entry name" value="Zn(2)-C6 fungal-type DNA-binding domain"/>
    <property type="match status" value="1"/>
</dbReference>
<accession>A0AA35V8R8</accession>
<protein>
    <recommendedName>
        <fullName evidence="3">Zn(2)-C6 fungal-type domain-containing protein</fullName>
    </recommendedName>
</protein>
<gene>
    <name evidence="4" type="ORF">CCHLO57077_00002351</name>
</gene>
<sequence>MADFLASFNFGQAVPTAADDSACHSIGDIQSHLRNTFEAKVTPTRAEHISLSLELRGSSSITLPQVENDSLDGASERLAEGQPERPMRVVSVNDALARQTDDPLLQRTIAKHILRAVGEVDNSNWIVRDMSRASQGWSFTYICKGSHQFWNRQNTKNPPASVIGEFSLREPDPVLMGRPAFDCRGSVLVVFERSSRSITIRYEHTPIHRTVAQLKELYPPPARELGAGAQRQLQQKTPVKSKKSRNKNNESTEQGESQSRPKKKRKADTGEEGEAGSRPKKPRKRKKNQAEDAAPQQLQQELAHDPGQETSQGQLNMEPATNVGLPSQPSNQPQPSSHLHPVNVDAAEATRRLAHATKLLEDAGIDPNTLSSDQMHIFSNQLPELQRDSLALLSKYGAQHIVIVPPKDKPGAAPRSQSSTPVQTQQAPPPAAATTTQAATKDARAGAAAKDGAQPSSEQALLEAAASALSTVAQTSKKKGKRPLGKSRLACSCCKNRKVKCPKERPICSECQTHSLVCEYPTKPRKQKRISEPVVIDDDEGDDEEGDEEEEQEEEALGEDEDQSTYYTGVTQQPSNSHAVHTEEQDTSYSQMPVADMLRPIAQHNALETYPAQTTYYQPATVAAEPQVESTQARYSTSKAPQSATAHSSWSRPEIQTNHTHVAHTSNVSTNSTQGGQIPKPTGSISPNRSRRNAKELTPQGRWKLPDSKPKPTTSGWGNAAATHASTHSGSHSGTHSGSHSGTHSGNLSGTHSSTHSGTLSGTQPATYSHSHTQPGTSATSWMGDQEAQSFNMTTNERTTQGTGLYSHQAPVTSSHFQNSTFQTSNDNTYWPHSSQASVMHQSQPARQSPSMTAAMHSHNRTSPFQGINPQQRTASNQNHQSQTWAAANTQGRNASLSAVPRATDTYHQNYYGALDMNRTNRYT</sequence>
<organism evidence="4 5">
    <name type="scientific">Clonostachys chloroleuca</name>
    <dbReference type="NCBI Taxonomy" id="1926264"/>
    <lineage>
        <taxon>Eukaryota</taxon>
        <taxon>Fungi</taxon>
        <taxon>Dikarya</taxon>
        <taxon>Ascomycota</taxon>
        <taxon>Pezizomycotina</taxon>
        <taxon>Sordariomycetes</taxon>
        <taxon>Hypocreomycetidae</taxon>
        <taxon>Hypocreales</taxon>
        <taxon>Bionectriaceae</taxon>
        <taxon>Clonostachys</taxon>
    </lineage>
</organism>
<evidence type="ECO:0000313" key="4">
    <source>
        <dbReference type="EMBL" id="CAI6098350.1"/>
    </source>
</evidence>
<feature type="region of interest" description="Disordered" evidence="2">
    <location>
        <begin position="405"/>
        <end position="459"/>
    </location>
</feature>
<keyword evidence="5" id="KW-1185">Reference proteome</keyword>
<dbReference type="PRINTS" id="PR00755">
    <property type="entry name" value="AFLATOXINBRP"/>
</dbReference>
<feature type="compositionally biased region" description="Low complexity" evidence="2">
    <location>
        <begin position="326"/>
        <end position="337"/>
    </location>
</feature>
<dbReference type="AlphaFoldDB" id="A0AA35V8R8"/>
<dbReference type="GO" id="GO:0008270">
    <property type="term" value="F:zinc ion binding"/>
    <property type="evidence" value="ECO:0007669"/>
    <property type="project" value="InterPro"/>
</dbReference>
<dbReference type="CDD" id="cd00067">
    <property type="entry name" value="GAL4"/>
    <property type="match status" value="1"/>
</dbReference>
<proteinExistence type="predicted"/>
<dbReference type="InterPro" id="IPR001138">
    <property type="entry name" value="Zn2Cys6_DnaBD"/>
</dbReference>
<evidence type="ECO:0000256" key="2">
    <source>
        <dbReference type="SAM" id="MobiDB-lite"/>
    </source>
</evidence>
<feature type="region of interest" description="Disordered" evidence="2">
    <location>
        <begin position="818"/>
        <end position="896"/>
    </location>
</feature>
<dbReference type="SUPFAM" id="SSF57701">
    <property type="entry name" value="Zn2/Cys6 DNA-binding domain"/>
    <property type="match status" value="1"/>
</dbReference>
<feature type="compositionally biased region" description="Polar residues" evidence="2">
    <location>
        <begin position="861"/>
        <end position="896"/>
    </location>
</feature>
<evidence type="ECO:0000259" key="3">
    <source>
        <dbReference type="PROSITE" id="PS50048"/>
    </source>
</evidence>
<dbReference type="InterPro" id="IPR036864">
    <property type="entry name" value="Zn2-C6_fun-type_DNA-bd_sf"/>
</dbReference>
<dbReference type="Proteomes" id="UP001160390">
    <property type="component" value="Unassembled WGS sequence"/>
</dbReference>
<comment type="caution">
    <text evidence="4">The sequence shown here is derived from an EMBL/GenBank/DDBJ whole genome shotgun (WGS) entry which is preliminary data.</text>
</comment>
<feature type="compositionally biased region" description="Polar residues" evidence="2">
    <location>
        <begin position="564"/>
        <end position="579"/>
    </location>
</feature>
<feature type="compositionally biased region" description="Low complexity" evidence="2">
    <location>
        <begin position="718"/>
        <end position="763"/>
    </location>
</feature>
<feature type="compositionally biased region" description="Polar residues" evidence="2">
    <location>
        <begin position="666"/>
        <end position="676"/>
    </location>
</feature>
<dbReference type="PROSITE" id="PS00463">
    <property type="entry name" value="ZN2_CY6_FUNGAL_1"/>
    <property type="match status" value="1"/>
</dbReference>
<feature type="region of interest" description="Disordered" evidence="2">
    <location>
        <begin position="227"/>
        <end position="340"/>
    </location>
</feature>
<feature type="region of interest" description="Disordered" evidence="2">
    <location>
        <begin position="666"/>
        <end position="782"/>
    </location>
</feature>
<dbReference type="Pfam" id="PF00172">
    <property type="entry name" value="Zn_clus"/>
    <property type="match status" value="1"/>
</dbReference>
<dbReference type="PROSITE" id="PS50048">
    <property type="entry name" value="ZN2_CY6_FUNGAL_2"/>
    <property type="match status" value="1"/>
</dbReference>